<dbReference type="GO" id="GO:0003676">
    <property type="term" value="F:nucleic acid binding"/>
    <property type="evidence" value="ECO:0007669"/>
    <property type="project" value="InterPro"/>
</dbReference>
<dbReference type="AlphaFoldDB" id="A0A815HZW7"/>
<organism evidence="1 2">
    <name type="scientific">Rotaria sordida</name>
    <dbReference type="NCBI Taxonomy" id="392033"/>
    <lineage>
        <taxon>Eukaryota</taxon>
        <taxon>Metazoa</taxon>
        <taxon>Spiralia</taxon>
        <taxon>Gnathifera</taxon>
        <taxon>Rotifera</taxon>
        <taxon>Eurotatoria</taxon>
        <taxon>Bdelloidea</taxon>
        <taxon>Philodinida</taxon>
        <taxon>Philodinidae</taxon>
        <taxon>Rotaria</taxon>
    </lineage>
</organism>
<evidence type="ECO:0000313" key="1">
    <source>
        <dbReference type="EMBL" id="CAF1357245.1"/>
    </source>
</evidence>
<dbReference type="EMBL" id="CAJNOU010002895">
    <property type="protein sequence ID" value="CAF1357245.1"/>
    <property type="molecule type" value="Genomic_DNA"/>
</dbReference>
<evidence type="ECO:0000313" key="2">
    <source>
        <dbReference type="Proteomes" id="UP000663889"/>
    </source>
</evidence>
<accession>A0A815HZW7</accession>
<reference evidence="1" key="1">
    <citation type="submission" date="2021-02" db="EMBL/GenBank/DDBJ databases">
        <authorList>
            <person name="Nowell W R."/>
        </authorList>
    </citation>
    <scope>NUCLEOTIDE SEQUENCE</scope>
</reference>
<protein>
    <recommendedName>
        <fullName evidence="3">Transposase Tc1-like domain-containing protein</fullName>
    </recommendedName>
</protein>
<dbReference type="InterPro" id="IPR036397">
    <property type="entry name" value="RNaseH_sf"/>
</dbReference>
<name>A0A815HZW7_9BILA</name>
<sequence length="280" mass="32504">MYKLTEEQCWYIINRYNAGRPPALDSTQIKQLDRTIQQNRSATAAELLSLTHFNTTERTIRNYRLSLGYRPRKSVITVKSTNINEQKRYQFAALHHRTHIKNYIFEDECYVGLRNTRQVVWCKRGEPTPKKEVSSLRAHVNLIGFIWWTGYIFHRFDNWLNSDTYCDTVNEALSEHLHKFNGFLYISDGVKWHTQTEDEILLLPGFYFEVVSKVKAGNGLHIIHLRELSPPYVLLEPPFSDASSIVSNQANAKQGKNSYYDNKICMVLLGITESGISSHL</sequence>
<dbReference type="Gene3D" id="3.30.420.10">
    <property type="entry name" value="Ribonuclease H-like superfamily/Ribonuclease H"/>
    <property type="match status" value="1"/>
</dbReference>
<proteinExistence type="predicted"/>
<evidence type="ECO:0008006" key="3">
    <source>
        <dbReference type="Google" id="ProtNLM"/>
    </source>
</evidence>
<dbReference type="Proteomes" id="UP000663889">
    <property type="component" value="Unassembled WGS sequence"/>
</dbReference>
<comment type="caution">
    <text evidence="1">The sequence shown here is derived from an EMBL/GenBank/DDBJ whole genome shotgun (WGS) entry which is preliminary data.</text>
</comment>
<gene>
    <name evidence="1" type="ORF">SEV965_LOCUS29186</name>
</gene>